<dbReference type="InterPro" id="IPR011009">
    <property type="entry name" value="Kinase-like_dom_sf"/>
</dbReference>
<dbReference type="GO" id="GO:0004672">
    <property type="term" value="F:protein kinase activity"/>
    <property type="evidence" value="ECO:0007669"/>
    <property type="project" value="InterPro"/>
</dbReference>
<reference evidence="3" key="1">
    <citation type="submission" date="2018-11" db="EMBL/GenBank/DDBJ databases">
        <authorList>
            <person name="Grassa J C."/>
        </authorList>
    </citation>
    <scope>NUCLEOTIDE SEQUENCE [LARGE SCALE GENOMIC DNA]</scope>
</reference>
<dbReference type="SUPFAM" id="SSF56112">
    <property type="entry name" value="Protein kinase-like (PK-like)"/>
    <property type="match status" value="1"/>
</dbReference>
<sequence>MILKKIIIKSLLPSCMKPQKVTVPTETRFPASSKDTSSQRLSLSDLSNSSMDFTAKLSDFGLAIDGPQGDETHISTRVMGTEGYAAPEYIMTVRFEMIILVSISD</sequence>
<dbReference type="Gramene" id="evm.model.02.2654">
    <property type="protein sequence ID" value="cds.evm.model.02.2654"/>
    <property type="gene ID" value="evm.TU.02.2654"/>
</dbReference>
<evidence type="ECO:0000259" key="2">
    <source>
        <dbReference type="PROSITE" id="PS50011"/>
    </source>
</evidence>
<dbReference type="PROSITE" id="PS50011">
    <property type="entry name" value="PROTEIN_KINASE_DOM"/>
    <property type="match status" value="1"/>
</dbReference>
<dbReference type="InterPro" id="IPR050823">
    <property type="entry name" value="Plant_Ser_Thr_Prot_Kinase"/>
</dbReference>
<dbReference type="PANTHER" id="PTHR45621">
    <property type="entry name" value="OS01G0588500 PROTEIN-RELATED"/>
    <property type="match status" value="1"/>
</dbReference>
<keyword evidence="4" id="KW-1185">Reference proteome</keyword>
<dbReference type="AlphaFoldDB" id="A0A803NYB0"/>
<evidence type="ECO:0000313" key="4">
    <source>
        <dbReference type="Proteomes" id="UP000596661"/>
    </source>
</evidence>
<feature type="domain" description="Protein kinase" evidence="2">
    <location>
        <begin position="1"/>
        <end position="105"/>
    </location>
</feature>
<evidence type="ECO:0000313" key="3">
    <source>
        <dbReference type="EnsemblPlants" id="cds.evm.model.02.2654"/>
    </source>
</evidence>
<accession>A0A803NYB0</accession>
<protein>
    <recommendedName>
        <fullName evidence="2">Protein kinase domain-containing protein</fullName>
    </recommendedName>
</protein>
<feature type="region of interest" description="Disordered" evidence="1">
    <location>
        <begin position="23"/>
        <end position="44"/>
    </location>
</feature>
<dbReference type="EMBL" id="UZAU01000235">
    <property type="status" value="NOT_ANNOTATED_CDS"/>
    <property type="molecule type" value="Genomic_DNA"/>
</dbReference>
<organism evidence="3 4">
    <name type="scientific">Cannabis sativa</name>
    <name type="common">Hemp</name>
    <name type="synonym">Marijuana</name>
    <dbReference type="NCBI Taxonomy" id="3483"/>
    <lineage>
        <taxon>Eukaryota</taxon>
        <taxon>Viridiplantae</taxon>
        <taxon>Streptophyta</taxon>
        <taxon>Embryophyta</taxon>
        <taxon>Tracheophyta</taxon>
        <taxon>Spermatophyta</taxon>
        <taxon>Magnoliopsida</taxon>
        <taxon>eudicotyledons</taxon>
        <taxon>Gunneridae</taxon>
        <taxon>Pentapetalae</taxon>
        <taxon>rosids</taxon>
        <taxon>fabids</taxon>
        <taxon>Rosales</taxon>
        <taxon>Cannabaceae</taxon>
        <taxon>Cannabis</taxon>
    </lineage>
</organism>
<dbReference type="GO" id="GO:0005524">
    <property type="term" value="F:ATP binding"/>
    <property type="evidence" value="ECO:0007669"/>
    <property type="project" value="InterPro"/>
</dbReference>
<proteinExistence type="predicted"/>
<dbReference type="InterPro" id="IPR000719">
    <property type="entry name" value="Prot_kinase_dom"/>
</dbReference>
<dbReference type="Gene3D" id="1.10.510.10">
    <property type="entry name" value="Transferase(Phosphotransferase) domain 1"/>
    <property type="match status" value="1"/>
</dbReference>
<name>A0A803NYB0_CANSA</name>
<evidence type="ECO:0000256" key="1">
    <source>
        <dbReference type="SAM" id="MobiDB-lite"/>
    </source>
</evidence>
<reference evidence="3" key="2">
    <citation type="submission" date="2021-03" db="UniProtKB">
        <authorList>
            <consortium name="EnsemblPlants"/>
        </authorList>
    </citation>
    <scope>IDENTIFICATION</scope>
</reference>
<dbReference type="Proteomes" id="UP000596661">
    <property type="component" value="Chromosome 2"/>
</dbReference>
<dbReference type="EnsemblPlants" id="evm.model.02.2654">
    <property type="protein sequence ID" value="cds.evm.model.02.2654"/>
    <property type="gene ID" value="evm.TU.02.2654"/>
</dbReference>